<accession>A0A5B7GGU3</accession>
<protein>
    <submittedName>
        <fullName evidence="1">Uncharacterized protein</fullName>
    </submittedName>
</protein>
<dbReference type="EMBL" id="VSRR010013843">
    <property type="protein sequence ID" value="MPC56308.1"/>
    <property type="molecule type" value="Genomic_DNA"/>
</dbReference>
<proteinExistence type="predicted"/>
<organism evidence="1 2">
    <name type="scientific">Portunus trituberculatus</name>
    <name type="common">Swimming crab</name>
    <name type="synonym">Neptunus trituberculatus</name>
    <dbReference type="NCBI Taxonomy" id="210409"/>
    <lineage>
        <taxon>Eukaryota</taxon>
        <taxon>Metazoa</taxon>
        <taxon>Ecdysozoa</taxon>
        <taxon>Arthropoda</taxon>
        <taxon>Crustacea</taxon>
        <taxon>Multicrustacea</taxon>
        <taxon>Malacostraca</taxon>
        <taxon>Eumalacostraca</taxon>
        <taxon>Eucarida</taxon>
        <taxon>Decapoda</taxon>
        <taxon>Pleocyemata</taxon>
        <taxon>Brachyura</taxon>
        <taxon>Eubrachyura</taxon>
        <taxon>Portunoidea</taxon>
        <taxon>Portunidae</taxon>
        <taxon>Portuninae</taxon>
        <taxon>Portunus</taxon>
    </lineage>
</organism>
<dbReference type="Proteomes" id="UP000324222">
    <property type="component" value="Unassembled WGS sequence"/>
</dbReference>
<reference evidence="1 2" key="1">
    <citation type="submission" date="2019-05" db="EMBL/GenBank/DDBJ databases">
        <title>Another draft genome of Portunus trituberculatus and its Hox gene families provides insights of decapod evolution.</title>
        <authorList>
            <person name="Jeong J.-H."/>
            <person name="Song I."/>
            <person name="Kim S."/>
            <person name="Choi T."/>
            <person name="Kim D."/>
            <person name="Ryu S."/>
            <person name="Kim W."/>
        </authorList>
    </citation>
    <scope>NUCLEOTIDE SEQUENCE [LARGE SCALE GENOMIC DNA]</scope>
    <source>
        <tissue evidence="1">Muscle</tissue>
    </source>
</reference>
<dbReference type="AlphaFoldDB" id="A0A5B7GGU3"/>
<name>A0A5B7GGU3_PORTR</name>
<sequence>MLVDTYILRKSLDGCYVVLCQMLHGPDYWIPASSSATVLIKMTGYVPSTACMSFHCVTLWDRFFFLGIGWDRAGCVSQPLVPQKSRMRW</sequence>
<evidence type="ECO:0000313" key="2">
    <source>
        <dbReference type="Proteomes" id="UP000324222"/>
    </source>
</evidence>
<keyword evidence="2" id="KW-1185">Reference proteome</keyword>
<gene>
    <name evidence="1" type="ORF">E2C01_050261</name>
</gene>
<comment type="caution">
    <text evidence="1">The sequence shown here is derived from an EMBL/GenBank/DDBJ whole genome shotgun (WGS) entry which is preliminary data.</text>
</comment>
<evidence type="ECO:0000313" key="1">
    <source>
        <dbReference type="EMBL" id="MPC56308.1"/>
    </source>
</evidence>